<reference evidence="2 3" key="1">
    <citation type="journal article" date="2021" name="J. Hered.">
        <title>A chromosome-level genome assembly of the parasitoid wasp, Cotesia glomerata (Hymenoptera: Braconidae).</title>
        <authorList>
            <person name="Pinto B.J."/>
            <person name="Weis J.J."/>
            <person name="Gamble T."/>
            <person name="Ode P.J."/>
            <person name="Paul R."/>
            <person name="Zaspel J.M."/>
        </authorList>
    </citation>
    <scope>NUCLEOTIDE SEQUENCE [LARGE SCALE GENOMIC DNA]</scope>
    <source>
        <strain evidence="2">CgM1</strain>
    </source>
</reference>
<evidence type="ECO:0000256" key="1">
    <source>
        <dbReference type="SAM" id="SignalP"/>
    </source>
</evidence>
<dbReference type="Proteomes" id="UP000826195">
    <property type="component" value="Unassembled WGS sequence"/>
</dbReference>
<proteinExistence type="predicted"/>
<feature type="chain" id="PRO_5044012152" evidence="1">
    <location>
        <begin position="27"/>
        <end position="151"/>
    </location>
</feature>
<dbReference type="EMBL" id="JAHXZJ010001864">
    <property type="protein sequence ID" value="KAH0549488.1"/>
    <property type="molecule type" value="Genomic_DNA"/>
</dbReference>
<accession>A0AAV7IEF1</accession>
<name>A0AAV7IEF1_COTGL</name>
<dbReference type="Pfam" id="PF07841">
    <property type="entry name" value="DM4_12"/>
    <property type="match status" value="1"/>
</dbReference>
<keyword evidence="3" id="KW-1185">Reference proteome</keyword>
<evidence type="ECO:0000313" key="3">
    <source>
        <dbReference type="Proteomes" id="UP000826195"/>
    </source>
</evidence>
<keyword evidence="1" id="KW-0732">Signal</keyword>
<evidence type="ECO:0000313" key="2">
    <source>
        <dbReference type="EMBL" id="KAH0549488.1"/>
    </source>
</evidence>
<sequence>MFGEMTNKHGIFCLVCLSLGIVVADAKNVTDTQENILSRQKRYLIFPQGSNVQLVYCLTIGAFAPSPDQIVVGMTAALAWELPSQVDKKITKLLHRRTRSLVFPKIEAFLQSAGLDGRACVMRAICEARNRDNDKVGTGTFVQEVLHAIFR</sequence>
<gene>
    <name evidence="2" type="ORF">KQX54_009726</name>
</gene>
<dbReference type="AlphaFoldDB" id="A0AAV7IEF1"/>
<dbReference type="PANTHER" id="PTHR21398:SF1">
    <property type="entry name" value="FI03705P"/>
    <property type="match status" value="1"/>
</dbReference>
<organism evidence="2 3">
    <name type="scientific">Cotesia glomerata</name>
    <name type="common">Lepidopteran parasitic wasp</name>
    <name type="synonym">Apanteles glomeratus</name>
    <dbReference type="NCBI Taxonomy" id="32391"/>
    <lineage>
        <taxon>Eukaryota</taxon>
        <taxon>Metazoa</taxon>
        <taxon>Ecdysozoa</taxon>
        <taxon>Arthropoda</taxon>
        <taxon>Hexapoda</taxon>
        <taxon>Insecta</taxon>
        <taxon>Pterygota</taxon>
        <taxon>Neoptera</taxon>
        <taxon>Endopterygota</taxon>
        <taxon>Hymenoptera</taxon>
        <taxon>Apocrita</taxon>
        <taxon>Ichneumonoidea</taxon>
        <taxon>Braconidae</taxon>
        <taxon>Microgastrinae</taxon>
        <taxon>Cotesia</taxon>
    </lineage>
</organism>
<dbReference type="InterPro" id="IPR006631">
    <property type="entry name" value="DM4_12"/>
</dbReference>
<dbReference type="PANTHER" id="PTHR21398">
    <property type="entry name" value="AGAP007094-PA"/>
    <property type="match status" value="1"/>
</dbReference>
<comment type="caution">
    <text evidence="2">The sequence shown here is derived from an EMBL/GenBank/DDBJ whole genome shotgun (WGS) entry which is preliminary data.</text>
</comment>
<protein>
    <submittedName>
        <fullName evidence="2">Uncharacterized protein</fullName>
    </submittedName>
</protein>
<feature type="signal peptide" evidence="1">
    <location>
        <begin position="1"/>
        <end position="26"/>
    </location>
</feature>